<evidence type="ECO:0000313" key="1">
    <source>
        <dbReference type="EMBL" id="ETN16711.1"/>
    </source>
</evidence>
<name>W2QUT6_PHYN3</name>
<accession>W2QUT6</accession>
<dbReference type="GeneID" id="20190362"/>
<reference evidence="2" key="1">
    <citation type="submission" date="2011-12" db="EMBL/GenBank/DDBJ databases">
        <authorList>
            <consortium name="The Broad Institute Genome Sequencing Platform"/>
            <person name="Russ C."/>
            <person name="Tyler B."/>
            <person name="Panabieres F."/>
            <person name="Shan W."/>
            <person name="Tripathy S."/>
            <person name="Grunwald N."/>
            <person name="Machado M."/>
            <person name="Young S.K."/>
            <person name="Zeng Q."/>
            <person name="Gargeya S."/>
            <person name="Fitzgerald M."/>
            <person name="Haas B."/>
            <person name="Abouelleil A."/>
            <person name="Alvarado L."/>
            <person name="Arachchi H.M."/>
            <person name="Berlin A."/>
            <person name="Chapman S.B."/>
            <person name="Gearin G."/>
            <person name="Goldberg J."/>
            <person name="Griggs A."/>
            <person name="Gujja S."/>
            <person name="Hansen M."/>
            <person name="Heiman D."/>
            <person name="Howarth C."/>
            <person name="Larimer J."/>
            <person name="Lui A."/>
            <person name="MacDonald P.J.P."/>
            <person name="McCowen C."/>
            <person name="Montmayeur A."/>
            <person name="Murphy C."/>
            <person name="Neiman D."/>
            <person name="Pearson M."/>
            <person name="Priest M."/>
            <person name="Roberts A."/>
            <person name="Saif S."/>
            <person name="Shea T."/>
            <person name="Sisk P."/>
            <person name="Stolte C."/>
            <person name="Sykes S."/>
            <person name="Wortman J."/>
            <person name="Nusbaum C."/>
            <person name="Birren B."/>
        </authorList>
    </citation>
    <scope>NUCLEOTIDE SEQUENCE [LARGE SCALE GENOMIC DNA]</scope>
    <source>
        <strain evidence="2">INRA-310</strain>
    </source>
</reference>
<dbReference type="VEuPathDB" id="FungiDB:PPTG_21763"/>
<dbReference type="AlphaFoldDB" id="W2QUT6"/>
<protein>
    <submittedName>
        <fullName evidence="1">Uncharacterized protein</fullName>
    </submittedName>
</protein>
<evidence type="ECO:0000313" key="2">
    <source>
        <dbReference type="Proteomes" id="UP000018817"/>
    </source>
</evidence>
<dbReference type="EMBL" id="KI669568">
    <property type="protein sequence ID" value="ETN16711.1"/>
    <property type="molecule type" value="Genomic_DNA"/>
</dbReference>
<dbReference type="RefSeq" id="XP_008898196.1">
    <property type="nucleotide sequence ID" value="XM_008899948.1"/>
</dbReference>
<sequence length="66" mass="7244">MENHMQTIYLQGAQRKIVELMGNLCASNQSMFSVCASAPLFVFQLDSSESYQSTRGSSHSDITPVA</sequence>
<gene>
    <name evidence="1" type="ORF">PPTG_21763</name>
</gene>
<reference evidence="1 2" key="2">
    <citation type="submission" date="2013-11" db="EMBL/GenBank/DDBJ databases">
        <title>The Genome Sequence of Phytophthora parasitica INRA-310.</title>
        <authorList>
            <consortium name="The Broad Institute Genomics Platform"/>
            <person name="Russ C."/>
            <person name="Tyler B."/>
            <person name="Panabieres F."/>
            <person name="Shan W."/>
            <person name="Tripathy S."/>
            <person name="Grunwald N."/>
            <person name="Machado M."/>
            <person name="Johnson C.S."/>
            <person name="Arredondo F."/>
            <person name="Hong C."/>
            <person name="Coffey M."/>
            <person name="Young S.K."/>
            <person name="Zeng Q."/>
            <person name="Gargeya S."/>
            <person name="Fitzgerald M."/>
            <person name="Abouelleil A."/>
            <person name="Alvarado L."/>
            <person name="Chapman S.B."/>
            <person name="Gainer-Dewar J."/>
            <person name="Goldberg J."/>
            <person name="Griggs A."/>
            <person name="Gujja S."/>
            <person name="Hansen M."/>
            <person name="Howarth C."/>
            <person name="Imamovic A."/>
            <person name="Ireland A."/>
            <person name="Larimer J."/>
            <person name="McCowan C."/>
            <person name="Murphy C."/>
            <person name="Pearson M."/>
            <person name="Poon T.W."/>
            <person name="Priest M."/>
            <person name="Roberts A."/>
            <person name="Saif S."/>
            <person name="Shea T."/>
            <person name="Sykes S."/>
            <person name="Wortman J."/>
            <person name="Nusbaum C."/>
            <person name="Birren B."/>
        </authorList>
    </citation>
    <scope>NUCLEOTIDE SEQUENCE [LARGE SCALE GENOMIC DNA]</scope>
    <source>
        <strain evidence="1 2">INRA-310</strain>
    </source>
</reference>
<organism evidence="1 2">
    <name type="scientific">Phytophthora nicotianae (strain INRA-310)</name>
    <name type="common">Phytophthora parasitica</name>
    <dbReference type="NCBI Taxonomy" id="761204"/>
    <lineage>
        <taxon>Eukaryota</taxon>
        <taxon>Sar</taxon>
        <taxon>Stramenopiles</taxon>
        <taxon>Oomycota</taxon>
        <taxon>Peronosporomycetes</taxon>
        <taxon>Peronosporales</taxon>
        <taxon>Peronosporaceae</taxon>
        <taxon>Phytophthora</taxon>
    </lineage>
</organism>
<dbReference type="Proteomes" id="UP000018817">
    <property type="component" value="Unassembled WGS sequence"/>
</dbReference>
<proteinExistence type="predicted"/>